<dbReference type="Proteomes" id="UP001209878">
    <property type="component" value="Unassembled WGS sequence"/>
</dbReference>
<evidence type="ECO:0000313" key="2">
    <source>
        <dbReference type="EMBL" id="KAK2184535.1"/>
    </source>
</evidence>
<sequence length="335" mass="36752">MKIVARAGQDAAPTCAVHLGSMSFLPDAGRRDVIWSDETFNTLKPSHSLDKYNNNTVHRGSPVDGASTRCRRLNNECRGYCPGHGTPSRSWQQPQSVGTEPVTNGFGVCARKLLHDGSRSDQLFHARRVIVHQSQSEPRLACARRLYPSNNGATPPPCNGQVPTSPPPPTTLNLPSTPHRKHHSKPSVTSPTRLHTISENLGLIFKPLKRRKTKSEDGILTGRSSSIPSHLDELNDSDSDDDDYGFRSPLHASLPVSSLSPAMQKAKATSSTTAAQKILPKKWRKSSSNKTGKSTPCLWRPEVRHFSFAICVRVCMCRHSKAFYEGPPASFGDSF</sequence>
<protein>
    <submittedName>
        <fullName evidence="2">Uncharacterized protein</fullName>
    </submittedName>
</protein>
<keyword evidence="3" id="KW-1185">Reference proteome</keyword>
<evidence type="ECO:0000256" key="1">
    <source>
        <dbReference type="SAM" id="MobiDB-lite"/>
    </source>
</evidence>
<feature type="compositionally biased region" description="Pro residues" evidence="1">
    <location>
        <begin position="154"/>
        <end position="170"/>
    </location>
</feature>
<feature type="region of interest" description="Disordered" evidence="1">
    <location>
        <begin position="146"/>
        <end position="195"/>
    </location>
</feature>
<feature type="compositionally biased region" description="Polar residues" evidence="1">
    <location>
        <begin position="186"/>
        <end position="195"/>
    </location>
</feature>
<comment type="caution">
    <text evidence="2">The sequence shown here is derived from an EMBL/GenBank/DDBJ whole genome shotgun (WGS) entry which is preliminary data.</text>
</comment>
<proteinExistence type="predicted"/>
<dbReference type="AlphaFoldDB" id="A0AAD9UCS1"/>
<organism evidence="2 3">
    <name type="scientific">Ridgeia piscesae</name>
    <name type="common">Tubeworm</name>
    <dbReference type="NCBI Taxonomy" id="27915"/>
    <lineage>
        <taxon>Eukaryota</taxon>
        <taxon>Metazoa</taxon>
        <taxon>Spiralia</taxon>
        <taxon>Lophotrochozoa</taxon>
        <taxon>Annelida</taxon>
        <taxon>Polychaeta</taxon>
        <taxon>Sedentaria</taxon>
        <taxon>Canalipalpata</taxon>
        <taxon>Sabellida</taxon>
        <taxon>Siboglinidae</taxon>
        <taxon>Ridgeia</taxon>
    </lineage>
</organism>
<accession>A0AAD9UCS1</accession>
<gene>
    <name evidence="2" type="ORF">NP493_263g02001</name>
</gene>
<reference evidence="2" key="1">
    <citation type="journal article" date="2023" name="Mol. Biol. Evol.">
        <title>Third-Generation Sequencing Reveals the Adaptive Role of the Epigenome in Three Deep-Sea Polychaetes.</title>
        <authorList>
            <person name="Perez M."/>
            <person name="Aroh O."/>
            <person name="Sun Y."/>
            <person name="Lan Y."/>
            <person name="Juniper S.K."/>
            <person name="Young C.R."/>
            <person name="Angers B."/>
            <person name="Qian P.Y."/>
        </authorList>
    </citation>
    <scope>NUCLEOTIDE SEQUENCE</scope>
    <source>
        <strain evidence="2">R07B-5</strain>
    </source>
</reference>
<feature type="compositionally biased region" description="Acidic residues" evidence="1">
    <location>
        <begin position="234"/>
        <end position="243"/>
    </location>
</feature>
<feature type="region of interest" description="Disordered" evidence="1">
    <location>
        <begin position="269"/>
        <end position="291"/>
    </location>
</feature>
<evidence type="ECO:0000313" key="3">
    <source>
        <dbReference type="Proteomes" id="UP001209878"/>
    </source>
</evidence>
<name>A0AAD9UCS1_RIDPI</name>
<feature type="region of interest" description="Disordered" evidence="1">
    <location>
        <begin position="212"/>
        <end position="245"/>
    </location>
</feature>
<dbReference type="EMBL" id="JAODUO010000262">
    <property type="protein sequence ID" value="KAK2184535.1"/>
    <property type="molecule type" value="Genomic_DNA"/>
</dbReference>